<protein>
    <submittedName>
        <fullName evidence="1">Str. FM013</fullName>
    </submittedName>
</protein>
<evidence type="ECO:0000313" key="1">
    <source>
        <dbReference type="EMBL" id="CRL29827.1"/>
    </source>
</evidence>
<dbReference type="AlphaFoldDB" id="A0A0G4PUP1"/>
<gene>
    <name evidence="1" type="ORF">PCAMFM013_S040g000053</name>
</gene>
<proteinExistence type="predicted"/>
<accession>A0A0G4PUP1</accession>
<dbReference type="EMBL" id="HG793173">
    <property type="protein sequence ID" value="CRL29827.1"/>
    <property type="molecule type" value="Genomic_DNA"/>
</dbReference>
<keyword evidence="2" id="KW-1185">Reference proteome</keyword>
<sequence>MLSHTFATIRSNPLPDAGDDRVSMDHMLLYYSVHILYLHWGPADLPGLLLEKEANVPLGRT</sequence>
<organism evidence="1 2">
    <name type="scientific">Penicillium camemberti (strain FM 013)</name>
    <dbReference type="NCBI Taxonomy" id="1429867"/>
    <lineage>
        <taxon>Eukaryota</taxon>
        <taxon>Fungi</taxon>
        <taxon>Dikarya</taxon>
        <taxon>Ascomycota</taxon>
        <taxon>Pezizomycotina</taxon>
        <taxon>Eurotiomycetes</taxon>
        <taxon>Eurotiomycetidae</taxon>
        <taxon>Eurotiales</taxon>
        <taxon>Aspergillaceae</taxon>
        <taxon>Penicillium</taxon>
    </lineage>
</organism>
<dbReference type="Proteomes" id="UP000053732">
    <property type="component" value="Unassembled WGS sequence"/>
</dbReference>
<evidence type="ECO:0000313" key="2">
    <source>
        <dbReference type="Proteomes" id="UP000053732"/>
    </source>
</evidence>
<name>A0A0G4PUP1_PENC3</name>
<reference evidence="1 2" key="1">
    <citation type="journal article" date="2014" name="Nat. Commun.">
        <title>Multiple recent horizontal transfers of a large genomic region in cheese making fungi.</title>
        <authorList>
            <person name="Cheeseman K."/>
            <person name="Ropars J."/>
            <person name="Renault P."/>
            <person name="Dupont J."/>
            <person name="Gouzy J."/>
            <person name="Branca A."/>
            <person name="Abraham A.L."/>
            <person name="Ceppi M."/>
            <person name="Conseiller E."/>
            <person name="Debuchy R."/>
            <person name="Malagnac F."/>
            <person name="Goarin A."/>
            <person name="Silar P."/>
            <person name="Lacoste S."/>
            <person name="Sallet E."/>
            <person name="Bensimon A."/>
            <person name="Giraud T."/>
            <person name="Brygoo Y."/>
        </authorList>
    </citation>
    <scope>NUCLEOTIDE SEQUENCE [LARGE SCALE GENOMIC DNA]</scope>
    <source>
        <strain evidence="2">FM 013</strain>
    </source>
</reference>